<feature type="transmembrane region" description="Helical" evidence="1">
    <location>
        <begin position="74"/>
        <end position="92"/>
    </location>
</feature>
<evidence type="ECO:0000256" key="1">
    <source>
        <dbReference type="SAM" id="Phobius"/>
    </source>
</evidence>
<accession>A0A4S3B465</accession>
<keyword evidence="1" id="KW-1133">Transmembrane helix</keyword>
<feature type="transmembrane region" description="Helical" evidence="1">
    <location>
        <begin position="246"/>
        <end position="264"/>
    </location>
</feature>
<comment type="caution">
    <text evidence="2">The sequence shown here is derived from an EMBL/GenBank/DDBJ whole genome shotgun (WGS) entry which is preliminary data.</text>
</comment>
<feature type="transmembrane region" description="Helical" evidence="1">
    <location>
        <begin position="125"/>
        <end position="146"/>
    </location>
</feature>
<dbReference type="EMBL" id="SDGV01000024">
    <property type="protein sequence ID" value="THB60393.1"/>
    <property type="molecule type" value="Genomic_DNA"/>
</dbReference>
<organism evidence="2 3">
    <name type="scientific">Vagococcus silagei</name>
    <dbReference type="NCBI Taxonomy" id="2508885"/>
    <lineage>
        <taxon>Bacteria</taxon>
        <taxon>Bacillati</taxon>
        <taxon>Bacillota</taxon>
        <taxon>Bacilli</taxon>
        <taxon>Lactobacillales</taxon>
        <taxon>Enterococcaceae</taxon>
        <taxon>Vagococcus</taxon>
    </lineage>
</organism>
<reference evidence="2 3" key="1">
    <citation type="submission" date="2019-01" db="EMBL/GenBank/DDBJ databases">
        <title>Vagococcus silagei sp. nov. isolated from brewer's grain.</title>
        <authorList>
            <person name="Guu J.-R."/>
        </authorList>
    </citation>
    <scope>NUCLEOTIDE SEQUENCE [LARGE SCALE GENOMIC DNA]</scope>
    <source>
        <strain evidence="2 3">2B-2</strain>
    </source>
</reference>
<dbReference type="RefSeq" id="WP_136137614.1">
    <property type="nucleotide sequence ID" value="NZ_SDGV01000024.1"/>
</dbReference>
<name>A0A4S3B465_9ENTE</name>
<dbReference type="Pfam" id="PF12679">
    <property type="entry name" value="ABC2_membrane_2"/>
    <property type="match status" value="1"/>
</dbReference>
<feature type="transmembrane region" description="Helical" evidence="1">
    <location>
        <begin position="166"/>
        <end position="188"/>
    </location>
</feature>
<gene>
    <name evidence="2" type="ORF">ESZ54_10505</name>
</gene>
<keyword evidence="1" id="KW-0812">Transmembrane</keyword>
<proteinExistence type="predicted"/>
<dbReference type="GO" id="GO:0140359">
    <property type="term" value="F:ABC-type transporter activity"/>
    <property type="evidence" value="ECO:0007669"/>
    <property type="project" value="InterPro"/>
</dbReference>
<dbReference type="OrthoDB" id="9800309at2"/>
<evidence type="ECO:0000313" key="3">
    <source>
        <dbReference type="Proteomes" id="UP000310506"/>
    </source>
</evidence>
<sequence length="271" mass="31324">MILMQFEWHKEWKKMLMWFLIVGIILGMFMYFFPMMQDSAMESIVVDKMNALPSNMLKMFHLEDGKSLLELPGYFAYVFQYIFIAVCIYASMSGGNALIEEETDGTIEFLYSQPLNRSSLFFGKYFARLVLLIMLWLLLWLVTITFGYAVKPDDYHIQTFIEKSSLIFLNEVVVLILFYNLGILISTFIKSAKQVTSFAMALVFGTFMLGILAGLSDKFSWAENLSPIQLATPSKMLNENLNVTEFGVMLGLSVLFLLLGWQIYKRKDYRL</sequence>
<protein>
    <submittedName>
        <fullName evidence="2">ABC transporter permease</fullName>
    </submittedName>
</protein>
<dbReference type="GO" id="GO:0005886">
    <property type="term" value="C:plasma membrane"/>
    <property type="evidence" value="ECO:0007669"/>
    <property type="project" value="UniProtKB-SubCell"/>
</dbReference>
<keyword evidence="3" id="KW-1185">Reference proteome</keyword>
<dbReference type="PANTHER" id="PTHR43471">
    <property type="entry name" value="ABC TRANSPORTER PERMEASE"/>
    <property type="match status" value="1"/>
</dbReference>
<dbReference type="Proteomes" id="UP000310506">
    <property type="component" value="Unassembled WGS sequence"/>
</dbReference>
<feature type="transmembrane region" description="Helical" evidence="1">
    <location>
        <begin position="195"/>
        <end position="215"/>
    </location>
</feature>
<keyword evidence="1" id="KW-0472">Membrane</keyword>
<evidence type="ECO:0000313" key="2">
    <source>
        <dbReference type="EMBL" id="THB60393.1"/>
    </source>
</evidence>
<feature type="transmembrane region" description="Helical" evidence="1">
    <location>
        <begin position="15"/>
        <end position="33"/>
    </location>
</feature>
<dbReference type="PANTHER" id="PTHR43471:SF12">
    <property type="entry name" value="HYPOTHETICAL MEMBRANE PROTEIN, CONSERVED"/>
    <property type="match status" value="1"/>
</dbReference>
<dbReference type="AlphaFoldDB" id="A0A4S3B465"/>